<dbReference type="Proteomes" id="UP000714275">
    <property type="component" value="Unassembled WGS sequence"/>
</dbReference>
<evidence type="ECO:0000313" key="2">
    <source>
        <dbReference type="EMBL" id="KAG1762509.1"/>
    </source>
</evidence>
<dbReference type="OrthoDB" id="4743193at2759"/>
<organism evidence="2 3">
    <name type="scientific">Suillus placidus</name>
    <dbReference type="NCBI Taxonomy" id="48579"/>
    <lineage>
        <taxon>Eukaryota</taxon>
        <taxon>Fungi</taxon>
        <taxon>Dikarya</taxon>
        <taxon>Basidiomycota</taxon>
        <taxon>Agaricomycotina</taxon>
        <taxon>Agaricomycetes</taxon>
        <taxon>Agaricomycetidae</taxon>
        <taxon>Boletales</taxon>
        <taxon>Suillineae</taxon>
        <taxon>Suillaceae</taxon>
        <taxon>Suillus</taxon>
    </lineage>
</organism>
<sequence length="657" mass="73738">MRPGDQIDAIREAFDIIGVSASQFLIEILTNDHYSNDKIVIDLLANGHHIAELLASHSQTTQEWASDIITDVCAQEIRDLSGKKHGSHFAVSHTSVEQLEEFNMDLLGKGMQKLAPTLWSLFDRLLFVGKKYVGVEVSTEGPEDSSSEEDIYWEVFGDRELEGLMGVSADTSESVKQEKITARHNKLAMIKKVVISVHAPQKVIETLSRMGICVSVDSINTAVLSLSKEARHGISALGQTLLASYAYDNFDVDLKSTVHTVDKSEDTLKHLTAGLLFPLQHGITLNDLRCSNALWETSPLNPQVESVDITSKKGWKDLLTLHPDPLNEAGLSMRDRFNAWKILSDLIEFGPTYFRQFKDRLQHPESVEIIPSTKTPILASRAMDISNSTVSGNINSVLELLKQGNIEDPAEYNPPPALDVSEYVTLFHGDLGTGERLQAALQRRAIESTPWYRLQHVIFIPGLFHLKMASADAIWRTFLQHSSARVDENALMRDVGILRPKETGIYGSKPGFRRMHQLITYSGICRRLDCWRVEVKKGVPSHVDLDAFAASEPLFDDLLAMADVIAKAYVADHRLRRMRSKNVTQRDGEYENALLLNKYMLLYEELSFAMNMGDIGRVETCIVAWILIFKATGKHKYATHMSDFLCNVHFVYSDGLR</sequence>
<proteinExistence type="predicted"/>
<keyword evidence="3" id="KW-1185">Reference proteome</keyword>
<feature type="domain" description="DUF6589" evidence="1">
    <location>
        <begin position="322"/>
        <end position="657"/>
    </location>
</feature>
<dbReference type="Pfam" id="PF20231">
    <property type="entry name" value="DUF6589"/>
    <property type="match status" value="1"/>
</dbReference>
<comment type="caution">
    <text evidence="2">The sequence shown here is derived from an EMBL/GenBank/DDBJ whole genome shotgun (WGS) entry which is preliminary data.</text>
</comment>
<dbReference type="InterPro" id="IPR046496">
    <property type="entry name" value="DUF6589"/>
</dbReference>
<dbReference type="EMBL" id="JABBWD010000234">
    <property type="protein sequence ID" value="KAG1762509.1"/>
    <property type="molecule type" value="Genomic_DNA"/>
</dbReference>
<evidence type="ECO:0000259" key="1">
    <source>
        <dbReference type="Pfam" id="PF20231"/>
    </source>
</evidence>
<evidence type="ECO:0000313" key="3">
    <source>
        <dbReference type="Proteomes" id="UP000714275"/>
    </source>
</evidence>
<reference evidence="2" key="1">
    <citation type="journal article" date="2020" name="New Phytol.">
        <title>Comparative genomics reveals dynamic genome evolution in host specialist ectomycorrhizal fungi.</title>
        <authorList>
            <person name="Lofgren L.A."/>
            <person name="Nguyen N.H."/>
            <person name="Vilgalys R."/>
            <person name="Ruytinx J."/>
            <person name="Liao H.L."/>
            <person name="Branco S."/>
            <person name="Kuo A."/>
            <person name="LaButti K."/>
            <person name="Lipzen A."/>
            <person name="Andreopoulos W."/>
            <person name="Pangilinan J."/>
            <person name="Riley R."/>
            <person name="Hundley H."/>
            <person name="Na H."/>
            <person name="Barry K."/>
            <person name="Grigoriev I.V."/>
            <person name="Stajich J.E."/>
            <person name="Kennedy P.G."/>
        </authorList>
    </citation>
    <scope>NUCLEOTIDE SEQUENCE</scope>
    <source>
        <strain evidence="2">DOB743</strain>
    </source>
</reference>
<accession>A0A9P6ZF10</accession>
<protein>
    <recommendedName>
        <fullName evidence="1">DUF6589 domain-containing protein</fullName>
    </recommendedName>
</protein>
<name>A0A9P6ZF10_9AGAM</name>
<dbReference type="AlphaFoldDB" id="A0A9P6ZF10"/>
<gene>
    <name evidence="2" type="ORF">EV702DRAFT_1206393</name>
</gene>